<dbReference type="Pfam" id="PF10604">
    <property type="entry name" value="Polyketide_cyc2"/>
    <property type="match status" value="1"/>
</dbReference>
<keyword evidence="1" id="KW-0472">Membrane</keyword>
<name>A0A084TII5_9FLAO</name>
<gene>
    <name evidence="3" type="ORF">IA57_08575</name>
</gene>
<feature type="transmembrane region" description="Helical" evidence="1">
    <location>
        <begin position="6"/>
        <end position="24"/>
    </location>
</feature>
<dbReference type="SMART" id="SM00871">
    <property type="entry name" value="AraC_E_bind"/>
    <property type="match status" value="1"/>
</dbReference>
<dbReference type="STRING" id="1197477.IA57_08575"/>
<dbReference type="RefSeq" id="WP_036123215.1">
    <property type="nucleotide sequence ID" value="NZ_BMET01000007.1"/>
</dbReference>
<dbReference type="InterPro" id="IPR029442">
    <property type="entry name" value="GyrI-like"/>
</dbReference>
<dbReference type="InterPro" id="IPR011256">
    <property type="entry name" value="Reg_factor_effector_dom_sf"/>
</dbReference>
<organism evidence="3 4">
    <name type="scientific">Mangrovimonas yunxiaonensis</name>
    <dbReference type="NCBI Taxonomy" id="1197477"/>
    <lineage>
        <taxon>Bacteria</taxon>
        <taxon>Pseudomonadati</taxon>
        <taxon>Bacteroidota</taxon>
        <taxon>Flavobacteriia</taxon>
        <taxon>Flavobacteriales</taxon>
        <taxon>Flavobacteriaceae</taxon>
        <taxon>Mangrovimonas</taxon>
    </lineage>
</organism>
<dbReference type="Proteomes" id="UP000028521">
    <property type="component" value="Unassembled WGS sequence"/>
</dbReference>
<feature type="domain" description="AraC effector-binding" evidence="2">
    <location>
        <begin position="181"/>
        <end position="339"/>
    </location>
</feature>
<reference evidence="4" key="2">
    <citation type="submission" date="2014-07" db="EMBL/GenBank/DDBJ databases">
        <title>Genome sequence of Mangrovimonas yunxiaonensis.</title>
        <authorList>
            <person name="Li Y."/>
            <person name="Zheng T."/>
        </authorList>
    </citation>
    <scope>NUCLEOTIDE SEQUENCE [LARGE SCALE GENOMIC DNA]</scope>
    <source>
        <strain evidence="4">LY01</strain>
    </source>
</reference>
<comment type="caution">
    <text evidence="3">The sequence shown here is derived from an EMBL/GenBank/DDBJ whole genome shotgun (WGS) entry which is preliminary data.</text>
</comment>
<dbReference type="InterPro" id="IPR010499">
    <property type="entry name" value="AraC_E-bd"/>
</dbReference>
<dbReference type="SUPFAM" id="SSF55136">
    <property type="entry name" value="Probable bacterial effector-binding domain"/>
    <property type="match status" value="1"/>
</dbReference>
<dbReference type="InterPro" id="IPR019587">
    <property type="entry name" value="Polyketide_cyclase/dehydratase"/>
</dbReference>
<reference evidence="3 4" key="1">
    <citation type="journal article" date="2014" name="Genome Announc.">
        <title>Draft Genome Sequence of the Algicidal Bacterium Mangrovimonas yunxiaonensis Strain LY01.</title>
        <authorList>
            <person name="Li Y."/>
            <person name="Zhu H."/>
            <person name="Li C."/>
            <person name="Zhang H."/>
            <person name="Chen Z."/>
            <person name="Zheng W."/>
            <person name="Xu H."/>
            <person name="Zheng T."/>
        </authorList>
    </citation>
    <scope>NUCLEOTIDE SEQUENCE [LARGE SCALE GENOMIC DNA]</scope>
    <source>
        <strain evidence="3 4">LY01</strain>
    </source>
</reference>
<keyword evidence="1" id="KW-1133">Transmembrane helix</keyword>
<sequence length="340" mass="38471">MKFFKYLLFIFLIATIGLAIYIAVQPNAFEVKRSRTINAPAKVIFNQVIDFKNWEAWSAWLEKNPDTKLMYPEKTQGVDGAYAWEDQDGKGRMKTTAATEFSQIEQELQFGDYTPSKVTWTFKPTPNGATNVTWTMNSESVPFLFKGFAVFMGGFDTMIGPDFERGLEKLDSVATAKIKAYNITIDGLTQHGGGYYIYQTTACRFEDISVKVPELMSNVGAYAKENNIAMASAPFTLYHRWDEEQGTTMLSCGIPTTEKIIITEGDILTGQLPPFKAVKTTLTGDYKNLTETWEKTMAYIKQYQLEIDQEGPMLEYYITDPGQEPNPALWVTETFIAIKE</sequence>
<keyword evidence="1" id="KW-0812">Transmembrane</keyword>
<evidence type="ECO:0000259" key="2">
    <source>
        <dbReference type="SMART" id="SM00871"/>
    </source>
</evidence>
<dbReference type="InterPro" id="IPR023393">
    <property type="entry name" value="START-like_dom_sf"/>
</dbReference>
<dbReference type="Pfam" id="PF06445">
    <property type="entry name" value="GyrI-like"/>
    <property type="match status" value="1"/>
</dbReference>
<dbReference type="CDD" id="cd07818">
    <property type="entry name" value="SRPBCC_1"/>
    <property type="match status" value="1"/>
</dbReference>
<evidence type="ECO:0000313" key="3">
    <source>
        <dbReference type="EMBL" id="KFB00521.1"/>
    </source>
</evidence>
<evidence type="ECO:0000313" key="4">
    <source>
        <dbReference type="Proteomes" id="UP000028521"/>
    </source>
</evidence>
<dbReference type="AlphaFoldDB" id="A0A084TII5"/>
<dbReference type="OrthoDB" id="9807923at2"/>
<dbReference type="SUPFAM" id="SSF55961">
    <property type="entry name" value="Bet v1-like"/>
    <property type="match status" value="1"/>
</dbReference>
<accession>A0A084TII5</accession>
<keyword evidence="4" id="KW-1185">Reference proteome</keyword>
<evidence type="ECO:0000256" key="1">
    <source>
        <dbReference type="SAM" id="Phobius"/>
    </source>
</evidence>
<dbReference type="Gene3D" id="3.30.530.20">
    <property type="match status" value="1"/>
</dbReference>
<dbReference type="Gene3D" id="3.20.80.10">
    <property type="entry name" value="Regulatory factor, effector binding domain"/>
    <property type="match status" value="1"/>
</dbReference>
<dbReference type="eggNOG" id="COG4978">
    <property type="taxonomic scope" value="Bacteria"/>
</dbReference>
<dbReference type="EMBL" id="JPFK01000007">
    <property type="protein sequence ID" value="KFB00521.1"/>
    <property type="molecule type" value="Genomic_DNA"/>
</dbReference>
<proteinExistence type="predicted"/>
<protein>
    <submittedName>
        <fullName evidence="3">Transcription activator effector-binding protein</fullName>
    </submittedName>
</protein>